<dbReference type="EMBL" id="JAACJJ010000043">
    <property type="protein sequence ID" value="KAF5315341.1"/>
    <property type="molecule type" value="Genomic_DNA"/>
</dbReference>
<comment type="caution">
    <text evidence="5">The sequence shown here is derived from an EMBL/GenBank/DDBJ whole genome shotgun (WGS) entry which is preliminary data.</text>
</comment>
<evidence type="ECO:0000256" key="2">
    <source>
        <dbReference type="SAM" id="MobiDB-lite"/>
    </source>
</evidence>
<feature type="transmembrane region" description="Helical" evidence="3">
    <location>
        <begin position="148"/>
        <end position="165"/>
    </location>
</feature>
<evidence type="ECO:0000313" key="5">
    <source>
        <dbReference type="EMBL" id="KAF5315341.1"/>
    </source>
</evidence>
<dbReference type="CDD" id="cd17324">
    <property type="entry name" value="MFS_NepI_like"/>
    <property type="match status" value="1"/>
</dbReference>
<evidence type="ECO:0000259" key="4">
    <source>
        <dbReference type="PROSITE" id="PS50850"/>
    </source>
</evidence>
<feature type="transmembrane region" description="Helical" evidence="3">
    <location>
        <begin position="284"/>
        <end position="310"/>
    </location>
</feature>
<dbReference type="Proteomes" id="UP000567179">
    <property type="component" value="Unassembled WGS sequence"/>
</dbReference>
<dbReference type="PANTHER" id="PTHR42910:SF1">
    <property type="entry name" value="MAJOR FACILITATOR SUPERFAMILY (MFS) PROFILE DOMAIN-CONTAINING PROTEIN"/>
    <property type="match status" value="1"/>
</dbReference>
<feature type="transmembrane region" description="Helical" evidence="3">
    <location>
        <begin position="235"/>
        <end position="255"/>
    </location>
</feature>
<keyword evidence="3" id="KW-0812">Transmembrane</keyword>
<reference evidence="5 6" key="1">
    <citation type="journal article" date="2020" name="ISME J.">
        <title>Uncovering the hidden diversity of litter-decomposition mechanisms in mushroom-forming fungi.</title>
        <authorList>
            <person name="Floudas D."/>
            <person name="Bentzer J."/>
            <person name="Ahren D."/>
            <person name="Johansson T."/>
            <person name="Persson P."/>
            <person name="Tunlid A."/>
        </authorList>
    </citation>
    <scope>NUCLEOTIDE SEQUENCE [LARGE SCALE GENOMIC DNA]</scope>
    <source>
        <strain evidence="5 6">CBS 101986</strain>
    </source>
</reference>
<dbReference type="InterPro" id="IPR036259">
    <property type="entry name" value="MFS_trans_sf"/>
</dbReference>
<gene>
    <name evidence="5" type="ORF">D9619_007480</name>
</gene>
<evidence type="ECO:0000256" key="3">
    <source>
        <dbReference type="SAM" id="Phobius"/>
    </source>
</evidence>
<dbReference type="PANTHER" id="PTHR42910">
    <property type="entry name" value="TRANSPORTER SCO4007-RELATED"/>
    <property type="match status" value="1"/>
</dbReference>
<dbReference type="AlphaFoldDB" id="A0A8H5EWW4"/>
<keyword evidence="3" id="KW-1133">Transmembrane helix</keyword>
<dbReference type="GO" id="GO:0016020">
    <property type="term" value="C:membrane"/>
    <property type="evidence" value="ECO:0007669"/>
    <property type="project" value="UniProtKB-SubCell"/>
</dbReference>
<dbReference type="Pfam" id="PF07690">
    <property type="entry name" value="MFS_1"/>
    <property type="match status" value="1"/>
</dbReference>
<feature type="transmembrane region" description="Helical" evidence="3">
    <location>
        <begin position="79"/>
        <end position="99"/>
    </location>
</feature>
<feature type="region of interest" description="Disordered" evidence="2">
    <location>
        <begin position="1"/>
        <end position="23"/>
    </location>
</feature>
<name>A0A8H5EWW4_9AGAR</name>
<accession>A0A8H5EWW4</accession>
<dbReference type="Gene3D" id="1.20.1250.20">
    <property type="entry name" value="MFS general substrate transporter like domains"/>
    <property type="match status" value="1"/>
</dbReference>
<feature type="transmembrane region" description="Helical" evidence="3">
    <location>
        <begin position="204"/>
        <end position="223"/>
    </location>
</feature>
<dbReference type="PROSITE" id="PS50850">
    <property type="entry name" value="MFS"/>
    <property type="match status" value="1"/>
</dbReference>
<feature type="domain" description="Major facilitator superfamily (MFS) profile" evidence="4">
    <location>
        <begin position="79"/>
        <end position="345"/>
    </location>
</feature>
<dbReference type="InterPro" id="IPR011701">
    <property type="entry name" value="MFS"/>
</dbReference>
<feature type="transmembrane region" description="Helical" evidence="3">
    <location>
        <begin position="119"/>
        <end position="136"/>
    </location>
</feature>
<keyword evidence="6" id="KW-1185">Reference proteome</keyword>
<sequence length="345" mass="36975">MPADDSLPNLIAQSQVQPPGEQDIESNAAQNVQSNLTLSGTAGGKESKQTLPPEIITDFGFLPIPNYLRYHHDKPHNFGLLRTIAFGFASTFTLANLYYCQPLLIQLALSFNVSYGDVSHIPTLFQAGYAAGLIFISPLGDLLRRRPLILAMVSGSMCLTVGLAVTQSLLAFQVLSFIVGILGVTPPILVTLAADIAPPHKRGGAIAVVLSGLIFGILIARVLGGIIGDFAPWRVVYYFAIGVQGTVLAVCYFVLPDYPPNNKDRSYAYILGTMSKFAITEPQLMQAIPITIASAACFSNFWVTITFLLGEAPYSYSTLVIGLFGLIGMAGVAVSPFVGRLMRGL</sequence>
<feature type="transmembrane region" description="Helical" evidence="3">
    <location>
        <begin position="171"/>
        <end position="192"/>
    </location>
</feature>
<comment type="subcellular location">
    <subcellularLocation>
        <location evidence="1">Membrane</location>
        <topology evidence="1">Multi-pass membrane protein</topology>
    </subcellularLocation>
</comment>
<dbReference type="GO" id="GO:0022857">
    <property type="term" value="F:transmembrane transporter activity"/>
    <property type="evidence" value="ECO:0007669"/>
    <property type="project" value="InterPro"/>
</dbReference>
<feature type="transmembrane region" description="Helical" evidence="3">
    <location>
        <begin position="316"/>
        <end position="339"/>
    </location>
</feature>
<keyword evidence="3" id="KW-0472">Membrane</keyword>
<dbReference type="SUPFAM" id="SSF103473">
    <property type="entry name" value="MFS general substrate transporter"/>
    <property type="match status" value="1"/>
</dbReference>
<proteinExistence type="predicted"/>
<evidence type="ECO:0000313" key="6">
    <source>
        <dbReference type="Proteomes" id="UP000567179"/>
    </source>
</evidence>
<organism evidence="5 6">
    <name type="scientific">Psilocybe cf. subviscida</name>
    <dbReference type="NCBI Taxonomy" id="2480587"/>
    <lineage>
        <taxon>Eukaryota</taxon>
        <taxon>Fungi</taxon>
        <taxon>Dikarya</taxon>
        <taxon>Basidiomycota</taxon>
        <taxon>Agaricomycotina</taxon>
        <taxon>Agaricomycetes</taxon>
        <taxon>Agaricomycetidae</taxon>
        <taxon>Agaricales</taxon>
        <taxon>Agaricineae</taxon>
        <taxon>Strophariaceae</taxon>
        <taxon>Psilocybe</taxon>
    </lineage>
</organism>
<protein>
    <recommendedName>
        <fullName evidence="4">Major facilitator superfamily (MFS) profile domain-containing protein</fullName>
    </recommendedName>
</protein>
<dbReference type="InterPro" id="IPR020846">
    <property type="entry name" value="MFS_dom"/>
</dbReference>
<dbReference type="OrthoDB" id="2105912at2759"/>
<evidence type="ECO:0000256" key="1">
    <source>
        <dbReference type="ARBA" id="ARBA00004141"/>
    </source>
</evidence>